<reference evidence="5 6" key="1">
    <citation type="submission" date="2024-01" db="EMBL/GenBank/DDBJ databases">
        <title>Uliginosibacterium soil sp. nov.</title>
        <authorList>
            <person name="Lv Y."/>
        </authorList>
    </citation>
    <scope>NUCLEOTIDE SEQUENCE [LARGE SCALE GENOMIC DNA]</scope>
    <source>
        <strain evidence="5 6">H3</strain>
    </source>
</reference>
<sequence>MSSTDETPKKPRSVNCPTCAKPVVWEAASRWRPFCSERCKLIDIGAWASETYRVPGAEPDPGEGNEDVPPL</sequence>
<evidence type="ECO:0000256" key="4">
    <source>
        <dbReference type="SAM" id="MobiDB-lite"/>
    </source>
</evidence>
<keyword evidence="6" id="KW-1185">Reference proteome</keyword>
<accession>A0ABU6JZ75</accession>
<dbReference type="Gene3D" id="3.30.50.10">
    <property type="entry name" value="Erythroid Transcription Factor GATA-1, subunit A"/>
    <property type="match status" value="1"/>
</dbReference>
<gene>
    <name evidence="3" type="primary">yacG</name>
    <name evidence="5" type="ORF">VVD49_02165</name>
</gene>
<dbReference type="PANTHER" id="PTHR36150">
    <property type="entry name" value="DNA GYRASE INHIBITOR YACG"/>
    <property type="match status" value="1"/>
</dbReference>
<feature type="region of interest" description="Disordered" evidence="4">
    <location>
        <begin position="52"/>
        <end position="71"/>
    </location>
</feature>
<dbReference type="HAMAP" id="MF_00649">
    <property type="entry name" value="DNA_gyrase_inhibitor_YacG"/>
    <property type="match status" value="1"/>
</dbReference>
<keyword evidence="2 3" id="KW-0862">Zinc</keyword>
<dbReference type="Proteomes" id="UP001331561">
    <property type="component" value="Unassembled WGS sequence"/>
</dbReference>
<feature type="binding site" evidence="3">
    <location>
        <position position="39"/>
    </location>
    <ligand>
        <name>Zn(2+)</name>
        <dbReference type="ChEBI" id="CHEBI:29105"/>
    </ligand>
</feature>
<name>A0ABU6JZ75_9RHOO</name>
<dbReference type="RefSeq" id="WP_327597482.1">
    <property type="nucleotide sequence ID" value="NZ_JAYXHS010000001.1"/>
</dbReference>
<dbReference type="InterPro" id="IPR013088">
    <property type="entry name" value="Znf_NHR/GATA"/>
</dbReference>
<feature type="compositionally biased region" description="Acidic residues" evidence="4">
    <location>
        <begin position="60"/>
        <end position="71"/>
    </location>
</feature>
<feature type="binding site" evidence="3">
    <location>
        <position position="19"/>
    </location>
    <ligand>
        <name>Zn(2+)</name>
        <dbReference type="ChEBI" id="CHEBI:29105"/>
    </ligand>
</feature>
<proteinExistence type="inferred from homology"/>
<evidence type="ECO:0000256" key="3">
    <source>
        <dbReference type="HAMAP-Rule" id="MF_00649"/>
    </source>
</evidence>
<dbReference type="EMBL" id="JAYXHS010000001">
    <property type="protein sequence ID" value="MEC5384506.1"/>
    <property type="molecule type" value="Genomic_DNA"/>
</dbReference>
<keyword evidence="1 3" id="KW-0479">Metal-binding</keyword>
<dbReference type="SUPFAM" id="SSF57716">
    <property type="entry name" value="Glucocorticoid receptor-like (DNA-binding domain)"/>
    <property type="match status" value="1"/>
</dbReference>
<organism evidence="5 6">
    <name type="scientific">Uliginosibacterium silvisoli</name>
    <dbReference type="NCBI Taxonomy" id="3114758"/>
    <lineage>
        <taxon>Bacteria</taxon>
        <taxon>Pseudomonadati</taxon>
        <taxon>Pseudomonadota</taxon>
        <taxon>Betaproteobacteria</taxon>
        <taxon>Rhodocyclales</taxon>
        <taxon>Zoogloeaceae</taxon>
        <taxon>Uliginosibacterium</taxon>
    </lineage>
</organism>
<dbReference type="PANTHER" id="PTHR36150:SF1">
    <property type="entry name" value="DNA GYRASE INHIBITOR YACG"/>
    <property type="match status" value="1"/>
</dbReference>
<dbReference type="InterPro" id="IPR005584">
    <property type="entry name" value="DNA_gyrase_inhibitor_YacG"/>
</dbReference>
<dbReference type="Pfam" id="PF03884">
    <property type="entry name" value="YacG"/>
    <property type="match status" value="1"/>
</dbReference>
<comment type="caution">
    <text evidence="5">The sequence shown here is derived from an EMBL/GenBank/DDBJ whole genome shotgun (WGS) entry which is preliminary data.</text>
</comment>
<comment type="subunit">
    <text evidence="3">Interacts with GyrB.</text>
</comment>
<comment type="cofactor">
    <cofactor evidence="3">
        <name>Zn(2+)</name>
        <dbReference type="ChEBI" id="CHEBI:29105"/>
    </cofactor>
    <text evidence="3">Binds 1 zinc ion.</text>
</comment>
<comment type="similarity">
    <text evidence="3">Belongs to the DNA gyrase inhibitor YacG family.</text>
</comment>
<evidence type="ECO:0000313" key="6">
    <source>
        <dbReference type="Proteomes" id="UP001331561"/>
    </source>
</evidence>
<evidence type="ECO:0000313" key="5">
    <source>
        <dbReference type="EMBL" id="MEC5384506.1"/>
    </source>
</evidence>
<evidence type="ECO:0000256" key="1">
    <source>
        <dbReference type="ARBA" id="ARBA00022723"/>
    </source>
</evidence>
<protein>
    <recommendedName>
        <fullName evidence="3">DNA gyrase inhibitor YacG</fullName>
    </recommendedName>
</protein>
<feature type="binding site" evidence="3">
    <location>
        <position position="16"/>
    </location>
    <ligand>
        <name>Zn(2+)</name>
        <dbReference type="ChEBI" id="CHEBI:29105"/>
    </ligand>
</feature>
<comment type="function">
    <text evidence="3">Inhibits all the catalytic activities of DNA gyrase by preventing its interaction with DNA. Acts by binding directly to the C-terminal domain of GyrB, which probably disrupts DNA binding by the gyrase.</text>
</comment>
<feature type="binding site" evidence="3">
    <location>
        <position position="35"/>
    </location>
    <ligand>
        <name>Zn(2+)</name>
        <dbReference type="ChEBI" id="CHEBI:29105"/>
    </ligand>
</feature>
<evidence type="ECO:0000256" key="2">
    <source>
        <dbReference type="ARBA" id="ARBA00022833"/>
    </source>
</evidence>